<dbReference type="InterPro" id="IPR036465">
    <property type="entry name" value="vWFA_dom_sf"/>
</dbReference>
<evidence type="ECO:0000259" key="3">
    <source>
        <dbReference type="Pfam" id="PF13203"/>
    </source>
</evidence>
<evidence type="ECO:0000313" key="4">
    <source>
        <dbReference type="EMBL" id="MBP3955252.1"/>
    </source>
</evidence>
<dbReference type="EMBL" id="JAGKQQ010000001">
    <property type="protein sequence ID" value="MBP3955252.1"/>
    <property type="molecule type" value="Genomic_DNA"/>
</dbReference>
<reference evidence="4 5" key="1">
    <citation type="submission" date="2021-04" db="EMBL/GenBank/DDBJ databases">
        <authorList>
            <person name="Ivanova A."/>
        </authorList>
    </citation>
    <scope>NUCLEOTIDE SEQUENCE [LARGE SCALE GENOMIC DNA]</scope>
    <source>
        <strain evidence="4 5">G18</strain>
    </source>
</reference>
<dbReference type="InterPro" id="IPR018698">
    <property type="entry name" value="VWA-like_dom"/>
</dbReference>
<accession>A0ABS5BNF3</accession>
<evidence type="ECO:0000259" key="2">
    <source>
        <dbReference type="Pfam" id="PF09967"/>
    </source>
</evidence>
<feature type="domain" description="Putative metallopeptidase" evidence="3">
    <location>
        <begin position="15"/>
        <end position="299"/>
    </location>
</feature>
<feature type="region of interest" description="Disordered" evidence="1">
    <location>
        <begin position="156"/>
        <end position="225"/>
    </location>
</feature>
<gene>
    <name evidence="4" type="ORF">J8F10_08160</name>
</gene>
<evidence type="ECO:0000313" key="5">
    <source>
        <dbReference type="Proteomes" id="UP000676565"/>
    </source>
</evidence>
<name>A0ABS5BNF3_9BACT</name>
<sequence>MLPEPPSPEQLAVANAARALKLVSATLPHLSGLCHSVRVRVTKKYPVAAIGASGLLLVNPTVFVSASLPDLVFVVAHELMHLALDTFGRGGNAKPRLVNIAHDYVINDILSVELNRPVPLGGLVRPGARRESLETLVRELARNGNRLDDCWTVERKKKPKRVKRPKSAIQQELERAGLVPPEPDEPDEDDTDSDEFPAGDALTAEEEGELEPELGPKDWSAHRDRVRREAVRSISLKELRDQMDQATGYGHGADAGATRTLMEAVATAYQPPWQLALQHWLDAVSPGPRSYARPSRRGAERDDGVILAGRRREGWALHVVLDTSGSMMNTLPHVLGLLASFCEGAGVNQVHVVQCDVGVTADEWIDPAELARYKITGFGGSDMSPALDELAGDPEVRAVLVLTDGYISYPDTEPPYSVLWGLVDGYSTFRPHYGTVVHIKT</sequence>
<feature type="domain" description="VWA-like" evidence="2">
    <location>
        <begin position="318"/>
        <end position="439"/>
    </location>
</feature>
<evidence type="ECO:0000256" key="1">
    <source>
        <dbReference type="SAM" id="MobiDB-lite"/>
    </source>
</evidence>
<dbReference type="Pfam" id="PF13203">
    <property type="entry name" value="DUF2201_N"/>
    <property type="match status" value="1"/>
</dbReference>
<dbReference type="SUPFAM" id="SSF53300">
    <property type="entry name" value="vWA-like"/>
    <property type="match status" value="1"/>
</dbReference>
<dbReference type="Proteomes" id="UP000676565">
    <property type="component" value="Unassembled WGS sequence"/>
</dbReference>
<feature type="compositionally biased region" description="Acidic residues" evidence="1">
    <location>
        <begin position="182"/>
        <end position="212"/>
    </location>
</feature>
<dbReference type="RefSeq" id="WP_210653342.1">
    <property type="nucleotide sequence ID" value="NZ_JAGKQQ010000001.1"/>
</dbReference>
<feature type="compositionally biased region" description="Basic and acidic residues" evidence="1">
    <location>
        <begin position="214"/>
        <end position="225"/>
    </location>
</feature>
<dbReference type="PANTHER" id="PTHR38730">
    <property type="entry name" value="SLL7028 PROTEIN"/>
    <property type="match status" value="1"/>
</dbReference>
<comment type="caution">
    <text evidence="4">The sequence shown here is derived from an EMBL/GenBank/DDBJ whole genome shotgun (WGS) entry which is preliminary data.</text>
</comment>
<evidence type="ECO:0008006" key="6">
    <source>
        <dbReference type="Google" id="ProtNLM"/>
    </source>
</evidence>
<protein>
    <recommendedName>
        <fullName evidence="6">Metallopeptidase domain-containing protein</fullName>
    </recommendedName>
</protein>
<dbReference type="Pfam" id="PF09967">
    <property type="entry name" value="DUF2201"/>
    <property type="match status" value="1"/>
</dbReference>
<dbReference type="PANTHER" id="PTHR38730:SF1">
    <property type="entry name" value="SLL7028 PROTEIN"/>
    <property type="match status" value="1"/>
</dbReference>
<keyword evidence="5" id="KW-1185">Reference proteome</keyword>
<proteinExistence type="predicted"/>
<organism evidence="4 5">
    <name type="scientific">Gemmata palustris</name>
    <dbReference type="NCBI Taxonomy" id="2822762"/>
    <lineage>
        <taxon>Bacteria</taxon>
        <taxon>Pseudomonadati</taxon>
        <taxon>Planctomycetota</taxon>
        <taxon>Planctomycetia</taxon>
        <taxon>Gemmatales</taxon>
        <taxon>Gemmataceae</taxon>
        <taxon>Gemmata</taxon>
    </lineage>
</organism>
<dbReference type="InterPro" id="IPR025154">
    <property type="entry name" value="Put_metallopeptidase_dom"/>
</dbReference>
<feature type="compositionally biased region" description="Basic residues" evidence="1">
    <location>
        <begin position="156"/>
        <end position="166"/>
    </location>
</feature>